<dbReference type="Gene3D" id="3.30.40.10">
    <property type="entry name" value="Zinc/RING finger domain, C3HC4 (zinc finger)"/>
    <property type="match status" value="1"/>
</dbReference>
<dbReference type="InterPro" id="IPR000225">
    <property type="entry name" value="Armadillo"/>
</dbReference>
<dbReference type="PANTHER" id="PTHR23315">
    <property type="entry name" value="U BOX DOMAIN-CONTAINING"/>
    <property type="match status" value="1"/>
</dbReference>
<dbReference type="SMART" id="SM00504">
    <property type="entry name" value="Ubox"/>
    <property type="match status" value="1"/>
</dbReference>
<dbReference type="InterPro" id="IPR016024">
    <property type="entry name" value="ARM-type_fold"/>
</dbReference>
<dbReference type="FunFam" id="3.30.40.10:FF:000442">
    <property type="entry name" value="RING-type E3 ubiquitin transferase"/>
    <property type="match status" value="1"/>
</dbReference>
<dbReference type="SMART" id="SM00185">
    <property type="entry name" value="ARM"/>
    <property type="match status" value="4"/>
</dbReference>
<dbReference type="Proteomes" id="UP001454036">
    <property type="component" value="Unassembled WGS sequence"/>
</dbReference>
<gene>
    <name evidence="10" type="ORF">LIER_37078</name>
</gene>
<evidence type="ECO:0000256" key="8">
    <source>
        <dbReference type="PROSITE-ProRule" id="PRU00259"/>
    </source>
</evidence>
<dbReference type="PANTHER" id="PTHR23315:SF353">
    <property type="entry name" value="RING-TYPE E3 UBIQUITIN TRANSFERASE"/>
    <property type="match status" value="1"/>
</dbReference>
<evidence type="ECO:0000256" key="2">
    <source>
        <dbReference type="ARBA" id="ARBA00003861"/>
    </source>
</evidence>
<proteinExistence type="predicted"/>
<evidence type="ECO:0000259" key="9">
    <source>
        <dbReference type="PROSITE" id="PS51698"/>
    </source>
</evidence>
<sequence length="664" mass="74324">MDNNIETKNMVVAENEGEEYEEKKQEMKMMRISSSLMEGEGAINGSYVVSEIVEVIETIGSFVNFRKIQRKECLSLVRRLKLLVPLLEEIRELLQSCSISDEAFNCLLSLKKALLSAKKLLKQCNYGSKIFLALENEAILVRFHAVYDKLYEALEDMPYEELGISEEVKEQVELMIMQLNRAKRRTETQDIELAMDMMVVFSKTDDRNADRAVIERLAKKLDLYTIADLKSETRAVNMLLKDGVVKKPDYVQHIMELLGKFKQIAGMDDTDEVDGAKQAQTFEKCQSFLIPHEFLCPITLEIMTDPVIVATGQTYERESIQKWFNSGHHTCPKTGQTMSHLTLAPNFALHNLIVQWYRENNYDLPKKVEHNDAESCVSAKLEEIGFLIQNLSSSQPDVLREAITKIRMLSKEDPEDRIMIAKNGGITSLVRLLSHPESDIQEHAVTALLNLSLAEANKPFIVEEGAIPAIIEVLKNGTEEAKENSAAALFSLLTVDENKLIVGRSNGILPLVDLLRSGTARGKKDAATALFNLTLNQANKSRAIEAGIIQPLLDLTEDRQLGMVDEALSILLLVASLPEGRNEIGKLSFVQTLVEIIKDGTPKNKECAAALLLVLGSHNSSFILAALQYGSYDHLKEMSTSGTNRARRKANSIFRLISKSQHIG</sequence>
<comment type="catalytic activity">
    <reaction evidence="1">
        <text>S-ubiquitinyl-[E2 ubiquitin-conjugating enzyme]-L-cysteine + [acceptor protein]-L-lysine = [E2 ubiquitin-conjugating enzyme]-L-cysteine + N(6)-ubiquitinyl-[acceptor protein]-L-lysine.</text>
        <dbReference type="EC" id="2.3.2.27"/>
    </reaction>
</comment>
<dbReference type="Pfam" id="PF25368">
    <property type="entry name" value="PUB10_N"/>
    <property type="match status" value="1"/>
</dbReference>
<accession>A0AAV3PJL3</accession>
<feature type="repeat" description="ARM" evidence="8">
    <location>
        <begin position="465"/>
        <end position="507"/>
    </location>
</feature>
<evidence type="ECO:0000256" key="1">
    <source>
        <dbReference type="ARBA" id="ARBA00000900"/>
    </source>
</evidence>
<dbReference type="InterPro" id="IPR013083">
    <property type="entry name" value="Znf_RING/FYVE/PHD"/>
</dbReference>
<dbReference type="CDD" id="cd16664">
    <property type="entry name" value="RING-Ubox_PUB"/>
    <property type="match status" value="1"/>
</dbReference>
<keyword evidence="10" id="KW-0436">Ligase</keyword>
<dbReference type="InterPro" id="IPR057623">
    <property type="entry name" value="PUB12-19-like_N"/>
</dbReference>
<dbReference type="PROSITE" id="PS50176">
    <property type="entry name" value="ARM_REPEAT"/>
    <property type="match status" value="3"/>
</dbReference>
<dbReference type="SUPFAM" id="SSF48371">
    <property type="entry name" value="ARM repeat"/>
    <property type="match status" value="1"/>
</dbReference>
<keyword evidence="7" id="KW-0833">Ubl conjugation pathway</keyword>
<evidence type="ECO:0000313" key="11">
    <source>
        <dbReference type="Proteomes" id="UP001454036"/>
    </source>
</evidence>
<keyword evidence="6" id="KW-0677">Repeat</keyword>
<protein>
    <recommendedName>
        <fullName evidence="4">RING-type E3 ubiquitin transferase</fullName>
        <ecNumber evidence="4">2.3.2.27</ecNumber>
    </recommendedName>
</protein>
<dbReference type="AlphaFoldDB" id="A0AAV3PJL3"/>
<dbReference type="GO" id="GO:0007166">
    <property type="term" value="P:cell surface receptor signaling pathway"/>
    <property type="evidence" value="ECO:0007669"/>
    <property type="project" value="InterPro"/>
</dbReference>
<evidence type="ECO:0000256" key="6">
    <source>
        <dbReference type="ARBA" id="ARBA00022737"/>
    </source>
</evidence>
<keyword evidence="5" id="KW-0808">Transferase</keyword>
<comment type="function">
    <text evidence="2">Functions as an E3 ubiquitin ligase.</text>
</comment>
<dbReference type="EC" id="2.3.2.27" evidence="4"/>
<evidence type="ECO:0000256" key="7">
    <source>
        <dbReference type="ARBA" id="ARBA00022786"/>
    </source>
</evidence>
<dbReference type="SUPFAM" id="SSF57850">
    <property type="entry name" value="RING/U-box"/>
    <property type="match status" value="1"/>
</dbReference>
<feature type="repeat" description="ARM" evidence="8">
    <location>
        <begin position="424"/>
        <end position="466"/>
    </location>
</feature>
<dbReference type="GO" id="GO:0016874">
    <property type="term" value="F:ligase activity"/>
    <property type="evidence" value="ECO:0007669"/>
    <property type="project" value="UniProtKB-KW"/>
</dbReference>
<dbReference type="InterPro" id="IPR003613">
    <property type="entry name" value="Ubox_domain"/>
</dbReference>
<organism evidence="10 11">
    <name type="scientific">Lithospermum erythrorhizon</name>
    <name type="common">Purple gromwell</name>
    <name type="synonym">Lithospermum officinale var. erythrorhizon</name>
    <dbReference type="NCBI Taxonomy" id="34254"/>
    <lineage>
        <taxon>Eukaryota</taxon>
        <taxon>Viridiplantae</taxon>
        <taxon>Streptophyta</taxon>
        <taxon>Embryophyta</taxon>
        <taxon>Tracheophyta</taxon>
        <taxon>Spermatophyta</taxon>
        <taxon>Magnoliopsida</taxon>
        <taxon>eudicotyledons</taxon>
        <taxon>Gunneridae</taxon>
        <taxon>Pentapetalae</taxon>
        <taxon>asterids</taxon>
        <taxon>lamiids</taxon>
        <taxon>Boraginales</taxon>
        <taxon>Boraginaceae</taxon>
        <taxon>Boraginoideae</taxon>
        <taxon>Lithospermeae</taxon>
        <taxon>Lithospermum</taxon>
    </lineage>
</organism>
<dbReference type="EMBL" id="BAABME010017472">
    <property type="protein sequence ID" value="GAA0150207.1"/>
    <property type="molecule type" value="Genomic_DNA"/>
</dbReference>
<evidence type="ECO:0000256" key="5">
    <source>
        <dbReference type="ARBA" id="ARBA00022679"/>
    </source>
</evidence>
<dbReference type="Pfam" id="PF25598">
    <property type="entry name" value="ARM_PUB"/>
    <property type="match status" value="1"/>
</dbReference>
<dbReference type="InterPro" id="IPR036537">
    <property type="entry name" value="Adaptor_Cbl_N_dom_sf"/>
</dbReference>
<evidence type="ECO:0000256" key="3">
    <source>
        <dbReference type="ARBA" id="ARBA00004906"/>
    </source>
</evidence>
<dbReference type="Gene3D" id="1.25.10.10">
    <property type="entry name" value="Leucine-rich Repeat Variant"/>
    <property type="match status" value="2"/>
</dbReference>
<dbReference type="Pfam" id="PF04564">
    <property type="entry name" value="U-box"/>
    <property type="match status" value="1"/>
</dbReference>
<dbReference type="InterPro" id="IPR045210">
    <property type="entry name" value="RING-Ubox_PUB"/>
</dbReference>
<keyword evidence="11" id="KW-1185">Reference proteome</keyword>
<reference evidence="10 11" key="1">
    <citation type="submission" date="2024-01" db="EMBL/GenBank/DDBJ databases">
        <title>The complete chloroplast genome sequence of Lithospermum erythrorhizon: insights into the phylogenetic relationship among Boraginaceae species and the maternal lineages of purple gromwells.</title>
        <authorList>
            <person name="Okada T."/>
            <person name="Watanabe K."/>
        </authorList>
    </citation>
    <scope>NUCLEOTIDE SEQUENCE [LARGE SCALE GENOMIC DNA]</scope>
</reference>
<comment type="pathway">
    <text evidence="3">Protein modification; protein ubiquitination.</text>
</comment>
<evidence type="ECO:0000256" key="4">
    <source>
        <dbReference type="ARBA" id="ARBA00012483"/>
    </source>
</evidence>
<comment type="caution">
    <text evidence="10">The sequence shown here is derived from an EMBL/GenBank/DDBJ whole genome shotgun (WGS) entry which is preliminary data.</text>
</comment>
<feature type="domain" description="U-box" evidence="9">
    <location>
        <begin position="289"/>
        <end position="363"/>
    </location>
</feature>
<dbReference type="InterPro" id="IPR058678">
    <property type="entry name" value="ARM_PUB"/>
</dbReference>
<dbReference type="Gene3D" id="1.20.930.20">
    <property type="entry name" value="Adaptor protein Cbl, N-terminal domain"/>
    <property type="match status" value="1"/>
</dbReference>
<dbReference type="FunFam" id="1.20.930.20:FF:000002">
    <property type="entry name" value="RING-type E3 ubiquitin transferase"/>
    <property type="match status" value="1"/>
</dbReference>
<dbReference type="PROSITE" id="PS51698">
    <property type="entry name" value="U_BOX"/>
    <property type="match status" value="1"/>
</dbReference>
<dbReference type="FunFam" id="1.25.10.10:FF:000082">
    <property type="entry name" value="RING-type E3 ubiquitin transferase"/>
    <property type="match status" value="1"/>
</dbReference>
<name>A0AAV3PJL3_LITER</name>
<dbReference type="InterPro" id="IPR011989">
    <property type="entry name" value="ARM-like"/>
</dbReference>
<feature type="repeat" description="ARM" evidence="8">
    <location>
        <begin position="506"/>
        <end position="548"/>
    </location>
</feature>
<dbReference type="GO" id="GO:0016567">
    <property type="term" value="P:protein ubiquitination"/>
    <property type="evidence" value="ECO:0007669"/>
    <property type="project" value="InterPro"/>
</dbReference>
<evidence type="ECO:0000313" key="10">
    <source>
        <dbReference type="EMBL" id="GAA0150207.1"/>
    </source>
</evidence>
<dbReference type="GO" id="GO:0061630">
    <property type="term" value="F:ubiquitin protein ligase activity"/>
    <property type="evidence" value="ECO:0007669"/>
    <property type="project" value="UniProtKB-EC"/>
</dbReference>